<feature type="region of interest" description="Disordered" evidence="1">
    <location>
        <begin position="98"/>
        <end position="128"/>
    </location>
</feature>
<keyword evidence="3" id="KW-1185">Reference proteome</keyword>
<evidence type="ECO:0000313" key="3">
    <source>
        <dbReference type="Proteomes" id="UP000094819"/>
    </source>
</evidence>
<name>A0A1E3IJI6_9TREE</name>
<dbReference type="Proteomes" id="UP000094819">
    <property type="component" value="Unassembled WGS sequence"/>
</dbReference>
<organism evidence="2 3">
    <name type="scientific">Cryptococcus wingfieldii CBS 7118</name>
    <dbReference type="NCBI Taxonomy" id="1295528"/>
    <lineage>
        <taxon>Eukaryota</taxon>
        <taxon>Fungi</taxon>
        <taxon>Dikarya</taxon>
        <taxon>Basidiomycota</taxon>
        <taxon>Agaricomycotina</taxon>
        <taxon>Tremellomycetes</taxon>
        <taxon>Tremellales</taxon>
        <taxon>Cryptococcaceae</taxon>
        <taxon>Cryptococcus</taxon>
    </lineage>
</organism>
<dbReference type="RefSeq" id="XP_019029332.1">
    <property type="nucleotide sequence ID" value="XM_019178631.1"/>
</dbReference>
<sequence length="450" mass="50191">MSSYGPPRMIILSTAGGNDIFVRMPENYEKAMAATMERFNIPKETHYARLSVRAVDLPWMGGYAAKDRVYIADNDSYQYACTGKHFARFEVHVYAKTPMPSSSSSGSDKGDKKTEPKPAEVPLPAETSDMDVISAESELTCTTLKGRTTTAAGVVFGDVRVTRPGAYLGVLHINDNMTKQRFVGTQLRPDEVFTRCVPQDKNVCRVMFCPRSIRPGIKLLHPDEKNVEISYSIKDWSLASSYPTTTLNPDHSSKHRKRLRWYIRVHPSGMIEDLLTGTKSSNLFCELVPSSPTTAPAAPPKDLQAALVPAYPDLRPGNAWCLPLELFVPHLDRVLEDLGLEVECRTGMITSWLPGISRHGHIAYRILHRNQIDPTMKLTIIPPPSVLIRIFVLFKGISTAELPQWEKSGVAHAQSGLDWRDAVGWSRDLANETLFRVIEYGAMEVHAVEV</sequence>
<evidence type="ECO:0000313" key="2">
    <source>
        <dbReference type="EMBL" id="ODN88774.1"/>
    </source>
</evidence>
<dbReference type="AlphaFoldDB" id="A0A1E3IJI6"/>
<feature type="compositionally biased region" description="Basic and acidic residues" evidence="1">
    <location>
        <begin position="108"/>
        <end position="118"/>
    </location>
</feature>
<dbReference type="GeneID" id="30195788"/>
<dbReference type="EMBL" id="AWGH01000024">
    <property type="protein sequence ID" value="ODN88774.1"/>
    <property type="molecule type" value="Genomic_DNA"/>
</dbReference>
<protein>
    <submittedName>
        <fullName evidence="2">Uncharacterized protein</fullName>
    </submittedName>
</protein>
<comment type="caution">
    <text evidence="2">The sequence shown here is derived from an EMBL/GenBank/DDBJ whole genome shotgun (WGS) entry which is preliminary data.</text>
</comment>
<proteinExistence type="predicted"/>
<evidence type="ECO:0000256" key="1">
    <source>
        <dbReference type="SAM" id="MobiDB-lite"/>
    </source>
</evidence>
<accession>A0A1E3IJI6</accession>
<reference evidence="2 3" key="1">
    <citation type="submission" date="2016-06" db="EMBL/GenBank/DDBJ databases">
        <title>Evolution of pathogenesis and genome organization in the Tremellales.</title>
        <authorList>
            <person name="Cuomo C."/>
            <person name="Litvintseva A."/>
            <person name="Heitman J."/>
            <person name="Chen Y."/>
            <person name="Sun S."/>
            <person name="Springer D."/>
            <person name="Dromer F."/>
            <person name="Young S."/>
            <person name="Zeng Q."/>
            <person name="Chapman S."/>
            <person name="Gujja S."/>
            <person name="Saif S."/>
            <person name="Birren B."/>
        </authorList>
    </citation>
    <scope>NUCLEOTIDE SEQUENCE [LARGE SCALE GENOMIC DNA]</scope>
    <source>
        <strain evidence="2 3">CBS 7118</strain>
    </source>
</reference>
<gene>
    <name evidence="2" type="ORF">L198_06576</name>
</gene>
<dbReference type="OrthoDB" id="428577at2759"/>